<feature type="transmembrane region" description="Helical" evidence="1">
    <location>
        <begin position="98"/>
        <end position="122"/>
    </location>
</feature>
<keyword evidence="1" id="KW-0472">Membrane</keyword>
<evidence type="ECO:0000256" key="1">
    <source>
        <dbReference type="SAM" id="Phobius"/>
    </source>
</evidence>
<keyword evidence="3" id="KW-1185">Reference proteome</keyword>
<name>A0A975U7F3_9VIBR</name>
<dbReference type="KEGG" id="vos:KNV97_13935"/>
<dbReference type="AlphaFoldDB" id="A0A975U7F3"/>
<dbReference type="RefSeq" id="WP_218562146.1">
    <property type="nucleotide sequence ID" value="NZ_CP076643.1"/>
</dbReference>
<sequence length="281" mass="31718">MAEWFVLFVQGILASSILGFYWAFTRFVLYGDGYPMSMKHIEKCTYSFVAKIYKFMIRALFFVLGYYLIEYGIYYFTLSPKDVAGVIGYRAHLTLSEGAGLTFSLFLGALFGGFIAWLLYALARKAYLQRFNPMALGLLSGNLLYSTEMTSYSAHTISLNINESQNVNLDRRLEQWVKRSFNQLAKVDKHKLAPLADVSVIIDLVSGDYHSNPALSLDGPELVMKSSRNLPNLELKSGNILMSAEQANGPMMITICAEFIDCDDHSSHSVEQLRLIRMKSK</sequence>
<dbReference type="EMBL" id="CP076643">
    <property type="protein sequence ID" value="QXO16585.1"/>
    <property type="molecule type" value="Genomic_DNA"/>
</dbReference>
<organism evidence="2 3">
    <name type="scientific">Vibrio ostreae</name>
    <dbReference type="NCBI Taxonomy" id="2841925"/>
    <lineage>
        <taxon>Bacteria</taxon>
        <taxon>Pseudomonadati</taxon>
        <taxon>Pseudomonadota</taxon>
        <taxon>Gammaproteobacteria</taxon>
        <taxon>Vibrionales</taxon>
        <taxon>Vibrionaceae</taxon>
        <taxon>Vibrio</taxon>
    </lineage>
</organism>
<gene>
    <name evidence="2" type="ORF">KNV97_13935</name>
</gene>
<proteinExistence type="predicted"/>
<feature type="transmembrane region" description="Helical" evidence="1">
    <location>
        <begin position="55"/>
        <end position="78"/>
    </location>
</feature>
<feature type="transmembrane region" description="Helical" evidence="1">
    <location>
        <begin position="6"/>
        <end position="29"/>
    </location>
</feature>
<accession>A0A975U7F3</accession>
<evidence type="ECO:0000313" key="2">
    <source>
        <dbReference type="EMBL" id="QXO16585.1"/>
    </source>
</evidence>
<evidence type="ECO:0000313" key="3">
    <source>
        <dbReference type="Proteomes" id="UP000694232"/>
    </source>
</evidence>
<dbReference type="Proteomes" id="UP000694232">
    <property type="component" value="Chromosome 1"/>
</dbReference>
<keyword evidence="1" id="KW-0812">Transmembrane</keyword>
<keyword evidence="1" id="KW-1133">Transmembrane helix</keyword>
<protein>
    <submittedName>
        <fullName evidence="2">Uncharacterized protein</fullName>
    </submittedName>
</protein>
<reference evidence="2" key="1">
    <citation type="submission" date="2021-06" db="EMBL/GenBank/DDBJ databases">
        <title>Vibrio nov. sp., novel gut bacterium isolated from Yellow Sea oyster.</title>
        <authorList>
            <person name="Muhammad N."/>
            <person name="Nguyen T.H."/>
            <person name="Lee Y.-J."/>
            <person name="Ko J."/>
            <person name="Kim S.-G."/>
        </authorList>
    </citation>
    <scope>NUCLEOTIDE SEQUENCE</scope>
    <source>
        <strain evidence="2">OG9-811</strain>
    </source>
</reference>